<keyword evidence="4 6" id="KW-0413">Isomerase</keyword>
<evidence type="ECO:0000256" key="3">
    <source>
        <dbReference type="ARBA" id="ARBA00023110"/>
    </source>
</evidence>
<dbReference type="Proteomes" id="UP000694424">
    <property type="component" value="Unplaced"/>
</dbReference>
<dbReference type="InterPro" id="IPR046357">
    <property type="entry name" value="PPIase_dom_sf"/>
</dbReference>
<evidence type="ECO:0000259" key="7">
    <source>
        <dbReference type="PROSITE" id="PS50059"/>
    </source>
</evidence>
<feature type="domain" description="PPIase FKBP-type" evidence="7">
    <location>
        <begin position="20"/>
        <end position="71"/>
    </location>
</feature>
<keyword evidence="9" id="KW-1185">Reference proteome</keyword>
<evidence type="ECO:0000256" key="6">
    <source>
        <dbReference type="PROSITE-ProRule" id="PRU00277"/>
    </source>
</evidence>
<dbReference type="Gene3D" id="3.10.50.40">
    <property type="match status" value="1"/>
</dbReference>
<dbReference type="GO" id="GO:0003755">
    <property type="term" value="F:peptidyl-prolyl cis-trans isomerase activity"/>
    <property type="evidence" value="ECO:0007669"/>
    <property type="project" value="UniProtKB-KW"/>
</dbReference>
<dbReference type="PROSITE" id="PS50059">
    <property type="entry name" value="FKBP_PPIASE"/>
    <property type="match status" value="1"/>
</dbReference>
<comment type="similarity">
    <text evidence="5">Belongs to the FKBP-type PPIase family. FKBP1 subfamily.</text>
</comment>
<organism evidence="8 9">
    <name type="scientific">Apteryx owenii</name>
    <name type="common">Little spotted kiwi</name>
    <dbReference type="NCBI Taxonomy" id="8824"/>
    <lineage>
        <taxon>Eukaryota</taxon>
        <taxon>Metazoa</taxon>
        <taxon>Chordata</taxon>
        <taxon>Craniata</taxon>
        <taxon>Vertebrata</taxon>
        <taxon>Euteleostomi</taxon>
        <taxon>Archelosauria</taxon>
        <taxon>Archosauria</taxon>
        <taxon>Dinosauria</taxon>
        <taxon>Saurischia</taxon>
        <taxon>Theropoda</taxon>
        <taxon>Coelurosauria</taxon>
        <taxon>Aves</taxon>
        <taxon>Palaeognathae</taxon>
        <taxon>Apterygiformes</taxon>
        <taxon>Apterygidae</taxon>
        <taxon>Apteryx</taxon>
    </lineage>
</organism>
<reference evidence="8" key="1">
    <citation type="submission" date="2025-08" db="UniProtKB">
        <authorList>
            <consortium name="Ensembl"/>
        </authorList>
    </citation>
    <scope>IDENTIFICATION</scope>
</reference>
<dbReference type="InterPro" id="IPR050689">
    <property type="entry name" value="FKBP-type_PPIase"/>
</dbReference>
<dbReference type="EC" id="5.2.1.8" evidence="2 6"/>
<dbReference type="SUPFAM" id="SSF54534">
    <property type="entry name" value="FKBP-like"/>
    <property type="match status" value="1"/>
</dbReference>
<evidence type="ECO:0000313" key="9">
    <source>
        <dbReference type="Proteomes" id="UP000694424"/>
    </source>
</evidence>
<dbReference type="GO" id="GO:0033017">
    <property type="term" value="C:sarcoplasmic reticulum membrane"/>
    <property type="evidence" value="ECO:0007669"/>
    <property type="project" value="TreeGrafter"/>
</dbReference>
<proteinExistence type="inferred from homology"/>
<evidence type="ECO:0000256" key="2">
    <source>
        <dbReference type="ARBA" id="ARBA00013194"/>
    </source>
</evidence>
<protein>
    <recommendedName>
        <fullName evidence="2 6">peptidylprolyl isomerase</fullName>
        <ecNumber evidence="2 6">5.2.1.8</ecNumber>
    </recommendedName>
</protein>
<evidence type="ECO:0000256" key="5">
    <source>
        <dbReference type="ARBA" id="ARBA00038106"/>
    </source>
</evidence>
<name>A0A8B9S355_APTOW</name>
<dbReference type="PANTHER" id="PTHR10516:SF301">
    <property type="entry name" value="PEPTIDYL-PROLYL CIS-TRANS ISOMERASE FKBP1A-RELATED"/>
    <property type="match status" value="1"/>
</dbReference>
<keyword evidence="3 6" id="KW-0697">Rotamase</keyword>
<sequence length="250" mass="27099">MGVHVETIAPGDGRTFPKRGQTCVVHYTGMLEDGKKFDSSRDRNKPFKFVMGKQEVIRGWEEGVAQVWHMEESRISASRRMHMTLKHQTPVVPGLNMPDRSLLTPDAGHRRLSGLIRCIASPCCCPICPPPSALRSDLVREIAAVHFLLHRVKVSSFIIAIKMLYAGFSQFCVLEIFPSPVCRLALRVRSRGADALSVAGGRSGGEEGLVVPCAGSLCGEALELGPSGAEGRLRLAGRFGKAVACQSSFA</sequence>
<dbReference type="InterPro" id="IPR001179">
    <property type="entry name" value="PPIase_FKBP_dom"/>
</dbReference>
<evidence type="ECO:0000313" key="8">
    <source>
        <dbReference type="Ensembl" id="ENSAOWP00000003159.1"/>
    </source>
</evidence>
<dbReference type="PANTHER" id="PTHR10516">
    <property type="entry name" value="PEPTIDYL-PROLYL CIS-TRANS ISOMERASE"/>
    <property type="match status" value="1"/>
</dbReference>
<dbReference type="AlphaFoldDB" id="A0A8B9S355"/>
<dbReference type="Pfam" id="PF00254">
    <property type="entry name" value="FKBP_C"/>
    <property type="match status" value="1"/>
</dbReference>
<evidence type="ECO:0000256" key="4">
    <source>
        <dbReference type="ARBA" id="ARBA00023235"/>
    </source>
</evidence>
<comment type="catalytic activity">
    <reaction evidence="1 6">
        <text>[protein]-peptidylproline (omega=180) = [protein]-peptidylproline (omega=0)</text>
        <dbReference type="Rhea" id="RHEA:16237"/>
        <dbReference type="Rhea" id="RHEA-COMP:10747"/>
        <dbReference type="Rhea" id="RHEA-COMP:10748"/>
        <dbReference type="ChEBI" id="CHEBI:83833"/>
        <dbReference type="ChEBI" id="CHEBI:83834"/>
        <dbReference type="EC" id="5.2.1.8"/>
    </reaction>
</comment>
<reference evidence="8" key="2">
    <citation type="submission" date="2025-09" db="UniProtKB">
        <authorList>
            <consortium name="Ensembl"/>
        </authorList>
    </citation>
    <scope>IDENTIFICATION</scope>
</reference>
<accession>A0A8B9S355</accession>
<evidence type="ECO:0000256" key="1">
    <source>
        <dbReference type="ARBA" id="ARBA00000971"/>
    </source>
</evidence>
<dbReference type="Ensembl" id="ENSAOWT00000003607.1">
    <property type="protein sequence ID" value="ENSAOWP00000003159.1"/>
    <property type="gene ID" value="ENSAOWG00000002240.1"/>
</dbReference>